<dbReference type="GeneID" id="19901174"/>
<dbReference type="PANTHER" id="PTHR43180">
    <property type="entry name" value="3-OXOACYL-(ACYL-CARRIER-PROTEIN) REDUCTASE (AFU_ORTHOLOGUE AFUA_6G11210)"/>
    <property type="match status" value="1"/>
</dbReference>
<dbReference type="InterPro" id="IPR002347">
    <property type="entry name" value="SDR_fam"/>
</dbReference>
<comment type="similarity">
    <text evidence="1">Belongs to the short-chain dehydrogenases/reductases (SDR) family.</text>
</comment>
<dbReference type="RefSeq" id="XP_007779947.1">
    <property type="nucleotide sequence ID" value="XM_007781757.1"/>
</dbReference>
<dbReference type="Gene3D" id="3.40.50.720">
    <property type="entry name" value="NAD(P)-binding Rossmann-like Domain"/>
    <property type="match status" value="1"/>
</dbReference>
<dbReference type="GO" id="GO:0016491">
    <property type="term" value="F:oxidoreductase activity"/>
    <property type="evidence" value="ECO:0007669"/>
    <property type="project" value="UniProtKB-KW"/>
</dbReference>
<evidence type="ECO:0000313" key="3">
    <source>
        <dbReference type="EMBL" id="EON64630.1"/>
    </source>
</evidence>
<reference evidence="4" key="1">
    <citation type="submission" date="2012-06" db="EMBL/GenBank/DDBJ databases">
        <title>The genome sequence of Coniosporium apollinis CBS 100218.</title>
        <authorList>
            <consortium name="The Broad Institute Genome Sequencing Platform"/>
            <person name="Cuomo C."/>
            <person name="Gorbushina A."/>
            <person name="Noack S."/>
            <person name="Walker B."/>
            <person name="Young S.K."/>
            <person name="Zeng Q."/>
            <person name="Gargeya S."/>
            <person name="Fitzgerald M."/>
            <person name="Haas B."/>
            <person name="Abouelleil A."/>
            <person name="Alvarado L."/>
            <person name="Arachchi H.M."/>
            <person name="Berlin A.M."/>
            <person name="Chapman S.B."/>
            <person name="Goldberg J."/>
            <person name="Griggs A."/>
            <person name="Gujja S."/>
            <person name="Hansen M."/>
            <person name="Howarth C."/>
            <person name="Imamovic A."/>
            <person name="Larimer J."/>
            <person name="McCowan C."/>
            <person name="Montmayeur A."/>
            <person name="Murphy C."/>
            <person name="Neiman D."/>
            <person name="Pearson M."/>
            <person name="Priest M."/>
            <person name="Roberts A."/>
            <person name="Saif S."/>
            <person name="Shea T."/>
            <person name="Sisk P."/>
            <person name="Sykes S."/>
            <person name="Wortman J."/>
            <person name="Nusbaum C."/>
            <person name="Birren B."/>
        </authorList>
    </citation>
    <scope>NUCLEOTIDE SEQUENCE [LARGE SCALE GENOMIC DNA]</scope>
    <source>
        <strain evidence="4">CBS 100218</strain>
    </source>
</reference>
<keyword evidence="4" id="KW-1185">Reference proteome</keyword>
<keyword evidence="2" id="KW-0560">Oxidoreductase</keyword>
<protein>
    <recommendedName>
        <fullName evidence="5">3-hydroxyacyl-CoA dehydrogenase type-2</fullName>
    </recommendedName>
</protein>
<dbReference type="OMA" id="TGKCYMV"/>
<dbReference type="OrthoDB" id="417891at2759"/>
<dbReference type="Proteomes" id="UP000016924">
    <property type="component" value="Unassembled WGS sequence"/>
</dbReference>
<dbReference type="Pfam" id="PF00106">
    <property type="entry name" value="adh_short"/>
    <property type="match status" value="1"/>
</dbReference>
<evidence type="ECO:0000256" key="2">
    <source>
        <dbReference type="ARBA" id="ARBA00023002"/>
    </source>
</evidence>
<evidence type="ECO:0000313" key="4">
    <source>
        <dbReference type="Proteomes" id="UP000016924"/>
    </source>
</evidence>
<dbReference type="InterPro" id="IPR036291">
    <property type="entry name" value="NAD(P)-bd_dom_sf"/>
</dbReference>
<dbReference type="AlphaFoldDB" id="R7YRW1"/>
<dbReference type="STRING" id="1168221.R7YRW1"/>
<dbReference type="PRINTS" id="PR00081">
    <property type="entry name" value="GDHRDH"/>
</dbReference>
<gene>
    <name evidence="3" type="ORF">W97_03863</name>
</gene>
<dbReference type="PANTHER" id="PTHR43180:SF63">
    <property type="entry name" value="DEHYDROGENASE_REDUCTASE FAMILY PROTEIN, PUTATIVE (AFU_ORTHOLOGUE AFUA_6G03520)-RELATED"/>
    <property type="match status" value="1"/>
</dbReference>
<evidence type="ECO:0008006" key="5">
    <source>
        <dbReference type="Google" id="ProtNLM"/>
    </source>
</evidence>
<dbReference type="EMBL" id="JH767569">
    <property type="protein sequence ID" value="EON64630.1"/>
    <property type="molecule type" value="Genomic_DNA"/>
</dbReference>
<accession>R7YRW1</accession>
<evidence type="ECO:0000256" key="1">
    <source>
        <dbReference type="ARBA" id="ARBA00006484"/>
    </source>
</evidence>
<name>R7YRW1_CONA1</name>
<organism evidence="3 4">
    <name type="scientific">Coniosporium apollinis (strain CBS 100218)</name>
    <name type="common">Rock-inhabiting black yeast</name>
    <dbReference type="NCBI Taxonomy" id="1168221"/>
    <lineage>
        <taxon>Eukaryota</taxon>
        <taxon>Fungi</taxon>
        <taxon>Dikarya</taxon>
        <taxon>Ascomycota</taxon>
        <taxon>Pezizomycotina</taxon>
        <taxon>Dothideomycetes</taxon>
        <taxon>Dothideomycetes incertae sedis</taxon>
        <taxon>Coniosporium</taxon>
    </lineage>
</organism>
<dbReference type="HOGENOM" id="CLU_010194_13_1_1"/>
<sequence>MAEPVTPPQLDLRSKTVVVTGGANGIGAQTVREYYARGANVVVADLPSSRTAAETLIFSFAEPARALFIPTNIVVWDDMKSLFKATVENFGPVHIVVANAGMMESQGFYDMELDEHGELKEPIESYRVIDVNLKGTMNTLRLAMHHMSTNPEDSIGQSRGSVVLVASTSGYFGGSGVVSYVASKHGVIGLLRSSQIAAARYNVRVNGVAPFFTPTHITSSYSERWRASGLPANTVEDVALAILQTSLDPLMRGRCCLAAGKRTNEIEAARTALLPMWVGEEMANILAEGGRFFDKIGGYPLPKIRPS</sequence>
<proteinExistence type="inferred from homology"/>
<dbReference type="eggNOG" id="KOG0725">
    <property type="taxonomic scope" value="Eukaryota"/>
</dbReference>
<dbReference type="SUPFAM" id="SSF51735">
    <property type="entry name" value="NAD(P)-binding Rossmann-fold domains"/>
    <property type="match status" value="1"/>
</dbReference>